<sequence length="123" mass="13843">MLPTHKMVAAATAQLEKMYDCTFTYTTEVDNIDPLTGIVRKSTENHGPYPCRLSYKTSNIGDPSEISKFAMYTTLFCSPNVFIPKGVEVAVTGRNTKQLFRSSSVSARYDTHQEIQLQNLEVR</sequence>
<protein>
    <submittedName>
        <fullName evidence="1">Uncharacterized protein</fullName>
    </submittedName>
</protein>
<accession>A0A8S5RR05</accession>
<proteinExistence type="predicted"/>
<reference evidence="1" key="1">
    <citation type="journal article" date="2021" name="Proc. Natl. Acad. Sci. U.S.A.">
        <title>A Catalog of Tens of Thousands of Viruses from Human Metagenomes Reveals Hidden Associations with Chronic Diseases.</title>
        <authorList>
            <person name="Tisza M.J."/>
            <person name="Buck C.B."/>
        </authorList>
    </citation>
    <scope>NUCLEOTIDE SEQUENCE</scope>
    <source>
        <strain evidence="1">CtwNf2</strain>
    </source>
</reference>
<dbReference type="EMBL" id="BK057791">
    <property type="protein sequence ID" value="DAE91936.1"/>
    <property type="molecule type" value="Genomic_DNA"/>
</dbReference>
<name>A0A8S5RR05_9CAUD</name>
<organism evidence="1">
    <name type="scientific">Siphoviridae sp. ctwNf2</name>
    <dbReference type="NCBI Taxonomy" id="2827597"/>
    <lineage>
        <taxon>Viruses</taxon>
        <taxon>Duplodnaviria</taxon>
        <taxon>Heunggongvirae</taxon>
        <taxon>Uroviricota</taxon>
        <taxon>Caudoviricetes</taxon>
    </lineage>
</organism>
<evidence type="ECO:0000313" key="1">
    <source>
        <dbReference type="EMBL" id="DAE91936.1"/>
    </source>
</evidence>